<evidence type="ECO:0000256" key="2">
    <source>
        <dbReference type="ARBA" id="ARBA00022448"/>
    </source>
</evidence>
<comment type="similarity">
    <text evidence="7">Belongs to the binding-protein-dependent transport system permease family.</text>
</comment>
<evidence type="ECO:0000256" key="4">
    <source>
        <dbReference type="ARBA" id="ARBA00022692"/>
    </source>
</evidence>
<keyword evidence="5 7" id="KW-1133">Transmembrane helix</keyword>
<dbReference type="GO" id="GO:0042918">
    <property type="term" value="P:alkanesulfonate transmembrane transport"/>
    <property type="evidence" value="ECO:0007669"/>
    <property type="project" value="UniProtKB-ARBA"/>
</dbReference>
<keyword evidence="3" id="KW-1003">Cell membrane</keyword>
<dbReference type="PROSITE" id="PS50928">
    <property type="entry name" value="ABC_TM1"/>
    <property type="match status" value="1"/>
</dbReference>
<dbReference type="CDD" id="cd06261">
    <property type="entry name" value="TM_PBP2"/>
    <property type="match status" value="1"/>
</dbReference>
<dbReference type="Gene3D" id="1.10.3720.10">
    <property type="entry name" value="MetI-like"/>
    <property type="match status" value="1"/>
</dbReference>
<dbReference type="STRING" id="70996.SE18_03515"/>
<reference evidence="9 10" key="1">
    <citation type="submission" date="2015-07" db="EMBL/GenBank/DDBJ databases">
        <title>Whole genome sequence of Herpetosiphon geysericola DSM 7119.</title>
        <authorList>
            <person name="Hemp J."/>
            <person name="Ward L.M."/>
            <person name="Pace L.A."/>
            <person name="Fischer W.W."/>
        </authorList>
    </citation>
    <scope>NUCLEOTIDE SEQUENCE [LARGE SCALE GENOMIC DNA]</scope>
    <source>
        <strain evidence="9 10">DSM 7119</strain>
    </source>
</reference>
<evidence type="ECO:0000256" key="5">
    <source>
        <dbReference type="ARBA" id="ARBA00022989"/>
    </source>
</evidence>
<dbReference type="PANTHER" id="PTHR30151">
    <property type="entry name" value="ALKANE SULFONATE ABC TRANSPORTER-RELATED, MEMBRANE SUBUNIT"/>
    <property type="match status" value="1"/>
</dbReference>
<dbReference type="Proteomes" id="UP000050277">
    <property type="component" value="Unassembled WGS sequence"/>
</dbReference>
<feature type="transmembrane region" description="Helical" evidence="7">
    <location>
        <begin position="120"/>
        <end position="138"/>
    </location>
</feature>
<dbReference type="Pfam" id="PF00528">
    <property type="entry name" value="BPD_transp_1"/>
    <property type="match status" value="1"/>
</dbReference>
<dbReference type="InterPro" id="IPR000515">
    <property type="entry name" value="MetI-like"/>
</dbReference>
<keyword evidence="2 7" id="KW-0813">Transport</keyword>
<keyword evidence="4 7" id="KW-0812">Transmembrane</keyword>
<keyword evidence="6 7" id="KW-0472">Membrane</keyword>
<dbReference type="OrthoDB" id="9804353at2"/>
<evidence type="ECO:0000313" key="10">
    <source>
        <dbReference type="Proteomes" id="UP000050277"/>
    </source>
</evidence>
<evidence type="ECO:0000256" key="1">
    <source>
        <dbReference type="ARBA" id="ARBA00004651"/>
    </source>
</evidence>
<dbReference type="EMBL" id="LGKP01000007">
    <property type="protein sequence ID" value="KPL91222.1"/>
    <property type="molecule type" value="Genomic_DNA"/>
</dbReference>
<dbReference type="SUPFAM" id="SSF161098">
    <property type="entry name" value="MetI-like"/>
    <property type="match status" value="1"/>
</dbReference>
<evidence type="ECO:0000256" key="7">
    <source>
        <dbReference type="RuleBase" id="RU363032"/>
    </source>
</evidence>
<dbReference type="AlphaFoldDB" id="A0A0P6YCU8"/>
<dbReference type="FunFam" id="1.10.3720.10:FF:000003">
    <property type="entry name" value="Aliphatic sulfonate ABC transporter permease"/>
    <property type="match status" value="1"/>
</dbReference>
<sequence>MALAIEQPTTSATRPARRLQLRQLGQRWLPWLVPVLLIGVWQLSATLGWISARVLPAPSTILQTTWDLLLHHNLLGDIAISTRRALVGLAIGGGLGFGFGLLNGTFAISEQLFDSSFQMIRNIPHLALLPLVILWFGIGETARLFLVAFGVFFPLYLNTYHGVRSIDPKLREMGIVYGLSKWGLFRHIIFPGALPSILVGLRHALGVMWLTLIVAESLASNAGIGHLTMNAREFMQTDVLVMGIVIYALLGKLADTIARLIERRSLRWQVGA</sequence>
<name>A0A0P6YCU8_9CHLR</name>
<feature type="transmembrane region" description="Helical" evidence="7">
    <location>
        <begin position="28"/>
        <end position="50"/>
    </location>
</feature>
<comment type="subcellular location">
    <subcellularLocation>
        <location evidence="1 7">Cell membrane</location>
        <topology evidence="1 7">Multi-pass membrane protein</topology>
    </subcellularLocation>
</comment>
<proteinExistence type="inferred from homology"/>
<protein>
    <submittedName>
        <fullName evidence="9">Alkanesulfonate transporter permease subunit</fullName>
    </submittedName>
</protein>
<evidence type="ECO:0000259" key="8">
    <source>
        <dbReference type="PROSITE" id="PS50928"/>
    </source>
</evidence>
<keyword evidence="10" id="KW-1185">Reference proteome</keyword>
<feature type="transmembrane region" description="Helical" evidence="7">
    <location>
        <begin position="184"/>
        <end position="201"/>
    </location>
</feature>
<comment type="caution">
    <text evidence="9">The sequence shown here is derived from an EMBL/GenBank/DDBJ whole genome shotgun (WGS) entry which is preliminary data.</text>
</comment>
<feature type="transmembrane region" description="Helical" evidence="7">
    <location>
        <begin position="207"/>
        <end position="227"/>
    </location>
</feature>
<evidence type="ECO:0000256" key="3">
    <source>
        <dbReference type="ARBA" id="ARBA00022475"/>
    </source>
</evidence>
<dbReference type="GO" id="GO:0005886">
    <property type="term" value="C:plasma membrane"/>
    <property type="evidence" value="ECO:0007669"/>
    <property type="project" value="UniProtKB-SubCell"/>
</dbReference>
<feature type="transmembrane region" description="Helical" evidence="7">
    <location>
        <begin position="85"/>
        <end position="108"/>
    </location>
</feature>
<feature type="transmembrane region" description="Helical" evidence="7">
    <location>
        <begin position="239"/>
        <end position="261"/>
    </location>
</feature>
<organism evidence="9 10">
    <name type="scientific">Herpetosiphon geysericola</name>
    <dbReference type="NCBI Taxonomy" id="70996"/>
    <lineage>
        <taxon>Bacteria</taxon>
        <taxon>Bacillati</taxon>
        <taxon>Chloroflexota</taxon>
        <taxon>Chloroflexia</taxon>
        <taxon>Herpetosiphonales</taxon>
        <taxon>Herpetosiphonaceae</taxon>
        <taxon>Herpetosiphon</taxon>
    </lineage>
</organism>
<dbReference type="RefSeq" id="WP_054533036.1">
    <property type="nucleotide sequence ID" value="NZ_LGKP01000007.1"/>
</dbReference>
<dbReference type="PATRIC" id="fig|70996.4.peg.1196"/>
<gene>
    <name evidence="9" type="primary">ssuC</name>
    <name evidence="9" type="ORF">SE18_03515</name>
</gene>
<dbReference type="InterPro" id="IPR035906">
    <property type="entry name" value="MetI-like_sf"/>
</dbReference>
<accession>A0A0P6YCU8</accession>
<feature type="domain" description="ABC transmembrane type-1" evidence="8">
    <location>
        <begin position="74"/>
        <end position="258"/>
    </location>
</feature>
<evidence type="ECO:0000256" key="6">
    <source>
        <dbReference type="ARBA" id="ARBA00023136"/>
    </source>
</evidence>
<evidence type="ECO:0000313" key="9">
    <source>
        <dbReference type="EMBL" id="KPL91222.1"/>
    </source>
</evidence>
<feature type="transmembrane region" description="Helical" evidence="7">
    <location>
        <begin position="144"/>
        <end position="163"/>
    </location>
</feature>
<dbReference type="PANTHER" id="PTHR30151:SF38">
    <property type="entry name" value="ALIPHATIC SULFONATES TRANSPORT PERMEASE PROTEIN SSUC-RELATED"/>
    <property type="match status" value="1"/>
</dbReference>